<name>A0A7Z8Y2R0_9CAUL</name>
<dbReference type="RefSeq" id="WP_154726013.1">
    <property type="nucleotide sequence ID" value="NZ_UXHF01000024.1"/>
</dbReference>
<proteinExistence type="predicted"/>
<protein>
    <submittedName>
        <fullName evidence="1">Uncharacterized protein</fullName>
    </submittedName>
</protein>
<evidence type="ECO:0000313" key="1">
    <source>
        <dbReference type="EMBL" id="VDC49820.1"/>
    </source>
</evidence>
<keyword evidence="2" id="KW-1185">Reference proteome</keyword>
<organism evidence="1 2">
    <name type="scientific">Brevundimonas mediterranea</name>
    <dbReference type="NCBI Taxonomy" id="74329"/>
    <lineage>
        <taxon>Bacteria</taxon>
        <taxon>Pseudomonadati</taxon>
        <taxon>Pseudomonadota</taxon>
        <taxon>Alphaproteobacteria</taxon>
        <taxon>Caulobacterales</taxon>
        <taxon>Caulobacteraceae</taxon>
        <taxon>Brevundimonas</taxon>
    </lineage>
</organism>
<evidence type="ECO:0000313" key="2">
    <source>
        <dbReference type="Proteomes" id="UP000289220"/>
    </source>
</evidence>
<reference evidence="1 2" key="1">
    <citation type="submission" date="2018-11" db="EMBL/GenBank/DDBJ databases">
        <authorList>
            <person name="Peiro R."/>
            <person name="Begona"/>
            <person name="Cbmso G."/>
            <person name="Lopez M."/>
            <person name="Gonzalez S."/>
            <person name="Sacristan E."/>
            <person name="Castillo E."/>
        </authorList>
    </citation>
    <scope>NUCLEOTIDE SEQUENCE [LARGE SCALE GENOMIC DNA]</scope>
    <source>
        <strain evidence="1">Brev_genome</strain>
    </source>
</reference>
<dbReference type="Proteomes" id="UP000289220">
    <property type="component" value="Unassembled WGS sequence"/>
</dbReference>
<dbReference type="EMBL" id="UXHF01000024">
    <property type="protein sequence ID" value="VDC49820.1"/>
    <property type="molecule type" value="Genomic_DNA"/>
</dbReference>
<gene>
    <name evidence="1" type="ORF">BREV_BREV_01468</name>
</gene>
<comment type="caution">
    <text evidence="1">The sequence shown here is derived from an EMBL/GenBank/DDBJ whole genome shotgun (WGS) entry which is preliminary data.</text>
</comment>
<dbReference type="AlphaFoldDB" id="A0A7Z8Y2R0"/>
<accession>A0A7Z8Y2R0</accession>
<sequence length="87" mass="10121">MSRRDADRPQRRLHVVSGILPDDLYDYIPQDDIETPAPRIGRPPKHDVETWTVTDDWPDRVPVTDAEIDLFEAWFGDIFDELFGPSQ</sequence>